<feature type="domain" description="Protein kinase" evidence="10">
    <location>
        <begin position="591"/>
        <end position="846"/>
    </location>
</feature>
<dbReference type="GO" id="GO:0035556">
    <property type="term" value="P:intracellular signal transduction"/>
    <property type="evidence" value="ECO:0007669"/>
    <property type="project" value="TreeGrafter"/>
</dbReference>
<dbReference type="InParanoid" id="A0A1X7UER5"/>
<dbReference type="GO" id="GO:0005524">
    <property type="term" value="F:ATP binding"/>
    <property type="evidence" value="ECO:0007669"/>
    <property type="project" value="UniProtKB-UniRule"/>
</dbReference>
<dbReference type="CDD" id="cd00063">
    <property type="entry name" value="FN3"/>
    <property type="match status" value="1"/>
</dbReference>
<dbReference type="PANTHER" id="PTHR24342">
    <property type="entry name" value="SERINE/THREONINE-PROTEIN KINASE 17"/>
    <property type="match status" value="1"/>
</dbReference>
<proteinExistence type="inferred from homology"/>
<dbReference type="Proteomes" id="UP000007879">
    <property type="component" value="Unassembled WGS sequence"/>
</dbReference>
<reference evidence="13" key="2">
    <citation type="submission" date="2017-05" db="UniProtKB">
        <authorList>
            <consortium name="EnsemblMetazoa"/>
        </authorList>
    </citation>
    <scope>IDENTIFICATION</scope>
</reference>
<evidence type="ECO:0000256" key="3">
    <source>
        <dbReference type="ARBA" id="ARBA00022679"/>
    </source>
</evidence>
<dbReference type="Pfam" id="PF07679">
    <property type="entry name" value="I-set"/>
    <property type="match status" value="1"/>
</dbReference>
<dbReference type="Gene3D" id="3.30.200.20">
    <property type="entry name" value="Phosphorylase Kinase, domain 1"/>
    <property type="match status" value="2"/>
</dbReference>
<evidence type="ECO:0000256" key="6">
    <source>
        <dbReference type="ARBA" id="ARBA00022777"/>
    </source>
</evidence>
<dbReference type="Pfam" id="PF00069">
    <property type="entry name" value="Pkinase"/>
    <property type="match status" value="2"/>
</dbReference>
<keyword evidence="2" id="KW-0723">Serine/threonine-protein kinase</keyword>
<dbReference type="GO" id="GO:0043065">
    <property type="term" value="P:positive regulation of apoptotic process"/>
    <property type="evidence" value="ECO:0007669"/>
    <property type="project" value="TreeGrafter"/>
</dbReference>
<feature type="domain" description="Ig-like" evidence="11">
    <location>
        <begin position="376"/>
        <end position="459"/>
    </location>
</feature>
<organism evidence="13">
    <name type="scientific">Amphimedon queenslandica</name>
    <name type="common">Sponge</name>
    <dbReference type="NCBI Taxonomy" id="400682"/>
    <lineage>
        <taxon>Eukaryota</taxon>
        <taxon>Metazoa</taxon>
        <taxon>Porifera</taxon>
        <taxon>Demospongiae</taxon>
        <taxon>Heteroscleromorpha</taxon>
        <taxon>Haplosclerida</taxon>
        <taxon>Niphatidae</taxon>
        <taxon>Amphimedon</taxon>
    </lineage>
</organism>
<reference evidence="14" key="1">
    <citation type="journal article" date="2010" name="Nature">
        <title>The Amphimedon queenslandica genome and the evolution of animal complexity.</title>
        <authorList>
            <person name="Srivastava M."/>
            <person name="Simakov O."/>
            <person name="Chapman J."/>
            <person name="Fahey B."/>
            <person name="Gauthier M.E."/>
            <person name="Mitros T."/>
            <person name="Richards G.S."/>
            <person name="Conaco C."/>
            <person name="Dacre M."/>
            <person name="Hellsten U."/>
            <person name="Larroux C."/>
            <person name="Putnam N.H."/>
            <person name="Stanke M."/>
            <person name="Adamska M."/>
            <person name="Darling A."/>
            <person name="Degnan S.M."/>
            <person name="Oakley T.H."/>
            <person name="Plachetzki D.C."/>
            <person name="Zhai Y."/>
            <person name="Adamski M."/>
            <person name="Calcino A."/>
            <person name="Cummins S.F."/>
            <person name="Goodstein D.M."/>
            <person name="Harris C."/>
            <person name="Jackson D.J."/>
            <person name="Leys S.P."/>
            <person name="Shu S."/>
            <person name="Woodcroft B.J."/>
            <person name="Vervoort M."/>
            <person name="Kosik K.S."/>
            <person name="Manning G."/>
            <person name="Degnan B.M."/>
            <person name="Rokhsar D.S."/>
        </authorList>
    </citation>
    <scope>NUCLEOTIDE SEQUENCE [LARGE SCALE GENOMIC DNA]</scope>
</reference>
<gene>
    <name evidence="13" type="primary">100637969</name>
</gene>
<dbReference type="InterPro" id="IPR036179">
    <property type="entry name" value="Ig-like_dom_sf"/>
</dbReference>
<dbReference type="InterPro" id="IPR003598">
    <property type="entry name" value="Ig_sub2"/>
</dbReference>
<protein>
    <submittedName>
        <fullName evidence="13">Uncharacterized protein</fullName>
    </submittedName>
</protein>
<accession>A0A1X7UER5</accession>
<dbReference type="InterPro" id="IPR013783">
    <property type="entry name" value="Ig-like_fold"/>
</dbReference>
<evidence type="ECO:0000256" key="9">
    <source>
        <dbReference type="PROSITE-ProRule" id="PRU10141"/>
    </source>
</evidence>
<dbReference type="GO" id="GO:0004674">
    <property type="term" value="F:protein serine/threonine kinase activity"/>
    <property type="evidence" value="ECO:0007669"/>
    <property type="project" value="UniProtKB-KW"/>
</dbReference>
<feature type="domain" description="Protein kinase" evidence="10">
    <location>
        <begin position="58"/>
        <end position="312"/>
    </location>
</feature>
<dbReference type="InterPro" id="IPR013098">
    <property type="entry name" value="Ig_I-set"/>
</dbReference>
<keyword evidence="6" id="KW-0418">Kinase</keyword>
<dbReference type="STRING" id="400682.A0A1X7UER5"/>
<evidence type="ECO:0000256" key="7">
    <source>
        <dbReference type="ARBA" id="ARBA00022840"/>
    </source>
</evidence>
<dbReference type="SUPFAM" id="SSF56112">
    <property type="entry name" value="Protein kinase-like (PK-like)"/>
    <property type="match status" value="2"/>
</dbReference>
<dbReference type="eggNOG" id="KOG0032">
    <property type="taxonomic scope" value="Eukaryota"/>
</dbReference>
<dbReference type="Pfam" id="PF00041">
    <property type="entry name" value="fn3"/>
    <property type="match status" value="1"/>
</dbReference>
<evidence type="ECO:0000259" key="12">
    <source>
        <dbReference type="PROSITE" id="PS50853"/>
    </source>
</evidence>
<dbReference type="PROSITE" id="PS00107">
    <property type="entry name" value="PROTEIN_KINASE_ATP"/>
    <property type="match status" value="2"/>
</dbReference>
<dbReference type="AlphaFoldDB" id="A0A1X7UER5"/>
<sequence length="886" mass="98350">MSPVTKKRFLLETDTASDDVDGRSLMPPVDDLSRTSSAVVLETNDSFIRQDSVHSNYELLSGELGRGRFGIVRSCVSKVTGSAAAAKYLKESHDVLQEVKILRNLSSGPSPSPHVILFIDALITDENIVIITEVADGGQLIDYILRMYNSLNELLIVEYVKQLLSALDYIHERQIVHLDVKPENLLIASEVAPILKLTDFGSAQEVPYAGLSVRPDLIEFSSPEVVFDDNVTKCTDLWSTGVITYLLLSGVSPFFHEYPSVSSQRLSRAQYDLSLQLFHSTSPQAIDFISALLKKQPAERLTAASALEHQWIKSCTSDKQITDISLSRLTVFQARRKLQVQSKAVKTTVIFNPSQTRPQSIGNESDTADTIAESAPLFEGGTEEIQAPVGASVTIEWDYTGLPAPSVQWEHNERAVVPSRRVQMSTIQGVTRLSIVELVKADEGTYTCCILNSLGSDIRNCALIVIDKPAPPSSVSGVLLGSSTSVLVSWLPPINDGHSPILHYSLDTRLVDDTDWSLVQERIDGAAYVVDDLLPGKSYLFRVSSTNVIGTSQFSKPSSPILITNDDYSPPGSSPLVTDLQVRSSDFNLEYEIINEIGRGSFSVVYECTELTTDRPFAAKFIKCSNDDQFSVALREFEMIKNVTHPRIASLEDAFRSENHVILVLQYVPGGDLFNYITSSGPIDERQSARYIRHILEGLEYLHNRNILLINIAPENLVLGVGLQEVKIIDFSHSKYLHSNPQLEILPQQINYLSPEALQCSPLALSTDLWSVGAVALFMLSGQCPFVSDTRDQLINNIHTLNINYKINPIIQRLSLDCTNMIFDGLLLTNESKRLSSHQCQRHRWLQAGVSSTALVPQLQSMNTMEQVQYFMDKYPTHFHSNSDPI</sequence>
<dbReference type="OrthoDB" id="10260894at2759"/>
<keyword evidence="7 9" id="KW-0067">ATP-binding</keyword>
<dbReference type="InterPro" id="IPR017441">
    <property type="entry name" value="Protein_kinase_ATP_BS"/>
</dbReference>
<evidence type="ECO:0000313" key="13">
    <source>
        <dbReference type="EnsemblMetazoa" id="Aqu2.1.26125_001"/>
    </source>
</evidence>
<dbReference type="InterPro" id="IPR008271">
    <property type="entry name" value="Ser/Thr_kinase_AS"/>
</dbReference>
<dbReference type="PROSITE" id="PS50835">
    <property type="entry name" value="IG_LIKE"/>
    <property type="match status" value="1"/>
</dbReference>
<dbReference type="InterPro" id="IPR003961">
    <property type="entry name" value="FN3_dom"/>
</dbReference>
<comment type="similarity">
    <text evidence="1">Belongs to the protein kinase superfamily. CAMK Ser/Thr protein kinase family.</text>
</comment>
<dbReference type="InterPro" id="IPR007110">
    <property type="entry name" value="Ig-like_dom"/>
</dbReference>
<feature type="binding site" evidence="9">
    <location>
        <position position="620"/>
    </location>
    <ligand>
        <name>ATP</name>
        <dbReference type="ChEBI" id="CHEBI:30616"/>
    </ligand>
</feature>
<feature type="domain" description="Fibronectin type-III" evidence="12">
    <location>
        <begin position="471"/>
        <end position="567"/>
    </location>
</feature>
<dbReference type="SMART" id="SM00220">
    <property type="entry name" value="S_TKc"/>
    <property type="match status" value="2"/>
</dbReference>
<keyword evidence="8" id="KW-0393">Immunoglobulin domain</keyword>
<evidence type="ECO:0000313" key="14">
    <source>
        <dbReference type="Proteomes" id="UP000007879"/>
    </source>
</evidence>
<evidence type="ECO:0000256" key="4">
    <source>
        <dbReference type="ARBA" id="ARBA00022737"/>
    </source>
</evidence>
<dbReference type="InterPro" id="IPR011009">
    <property type="entry name" value="Kinase-like_dom_sf"/>
</dbReference>
<dbReference type="PROSITE" id="PS50853">
    <property type="entry name" value="FN3"/>
    <property type="match status" value="1"/>
</dbReference>
<evidence type="ECO:0000259" key="10">
    <source>
        <dbReference type="PROSITE" id="PS50011"/>
    </source>
</evidence>
<dbReference type="PROSITE" id="PS50011">
    <property type="entry name" value="PROTEIN_KINASE_DOM"/>
    <property type="match status" value="2"/>
</dbReference>
<dbReference type="SUPFAM" id="SSF48726">
    <property type="entry name" value="Immunoglobulin"/>
    <property type="match status" value="1"/>
</dbReference>
<dbReference type="SUPFAM" id="SSF49265">
    <property type="entry name" value="Fibronectin type III"/>
    <property type="match status" value="1"/>
</dbReference>
<keyword evidence="14" id="KW-1185">Reference proteome</keyword>
<dbReference type="PANTHER" id="PTHR24342:SF14">
    <property type="entry name" value="DEATH-ASSOCIATED PROTEIN KINASE DAPK-1"/>
    <property type="match status" value="1"/>
</dbReference>
<evidence type="ECO:0000259" key="11">
    <source>
        <dbReference type="PROSITE" id="PS50835"/>
    </source>
</evidence>
<dbReference type="eggNOG" id="KOG0613">
    <property type="taxonomic scope" value="Eukaryota"/>
</dbReference>
<evidence type="ECO:0000256" key="1">
    <source>
        <dbReference type="ARBA" id="ARBA00006692"/>
    </source>
</evidence>
<name>A0A1X7UER5_AMPQE</name>
<keyword evidence="4" id="KW-0677">Repeat</keyword>
<dbReference type="Gene3D" id="2.60.40.10">
    <property type="entry name" value="Immunoglobulins"/>
    <property type="match status" value="2"/>
</dbReference>
<dbReference type="SMART" id="SM00409">
    <property type="entry name" value="IG"/>
    <property type="match status" value="1"/>
</dbReference>
<dbReference type="SMART" id="SM00060">
    <property type="entry name" value="FN3"/>
    <property type="match status" value="1"/>
</dbReference>
<dbReference type="PROSITE" id="PS00108">
    <property type="entry name" value="PROTEIN_KINASE_ST"/>
    <property type="match status" value="1"/>
</dbReference>
<keyword evidence="3" id="KW-0808">Transferase</keyword>
<dbReference type="Gene3D" id="1.10.510.10">
    <property type="entry name" value="Transferase(Phosphotransferase) domain 1"/>
    <property type="match status" value="2"/>
</dbReference>
<evidence type="ECO:0000256" key="8">
    <source>
        <dbReference type="ARBA" id="ARBA00023319"/>
    </source>
</evidence>
<keyword evidence="5 9" id="KW-0547">Nucleotide-binding</keyword>
<evidence type="ECO:0000256" key="2">
    <source>
        <dbReference type="ARBA" id="ARBA00022527"/>
    </source>
</evidence>
<evidence type="ECO:0000256" key="5">
    <source>
        <dbReference type="ARBA" id="ARBA00022741"/>
    </source>
</evidence>
<dbReference type="EnsemblMetazoa" id="XM_019999210.1">
    <property type="protein sequence ID" value="XP_019854769.1"/>
    <property type="gene ID" value="LOC100637969"/>
</dbReference>
<dbReference type="InterPro" id="IPR003599">
    <property type="entry name" value="Ig_sub"/>
</dbReference>
<dbReference type="FunFam" id="2.60.40.10:FF:000107">
    <property type="entry name" value="Myosin, light chain kinase a"/>
    <property type="match status" value="1"/>
</dbReference>
<dbReference type="EnsemblMetazoa" id="Aqu2.1.26125_001">
    <property type="protein sequence ID" value="Aqu2.1.26125_001"/>
    <property type="gene ID" value="Aqu2.1.26125"/>
</dbReference>
<dbReference type="InterPro" id="IPR036116">
    <property type="entry name" value="FN3_sf"/>
</dbReference>
<dbReference type="GO" id="GO:0005634">
    <property type="term" value="C:nucleus"/>
    <property type="evidence" value="ECO:0007669"/>
    <property type="project" value="TreeGrafter"/>
</dbReference>
<dbReference type="SMART" id="SM00408">
    <property type="entry name" value="IGc2"/>
    <property type="match status" value="1"/>
</dbReference>
<dbReference type="InterPro" id="IPR000719">
    <property type="entry name" value="Prot_kinase_dom"/>
</dbReference>
<feature type="binding site" evidence="9">
    <location>
        <position position="87"/>
    </location>
    <ligand>
        <name>ATP</name>
        <dbReference type="ChEBI" id="CHEBI:30616"/>
    </ligand>
</feature>